<dbReference type="Pfam" id="PF15037">
    <property type="entry name" value="IL17_R_N"/>
    <property type="match status" value="1"/>
</dbReference>
<feature type="non-terminal residue" evidence="4">
    <location>
        <position position="1"/>
    </location>
</feature>
<dbReference type="EMBL" id="JAHGAV010001723">
    <property type="protein sequence ID" value="KAG6921771.1"/>
    <property type="molecule type" value="Genomic_DNA"/>
</dbReference>
<name>A0A8T1RYS5_CHESE</name>
<feature type="region of interest" description="Disordered" evidence="2">
    <location>
        <begin position="1"/>
        <end position="45"/>
    </location>
</feature>
<gene>
    <name evidence="4" type="ORF">G0U57_005348</name>
</gene>
<evidence type="ECO:0000259" key="3">
    <source>
        <dbReference type="Pfam" id="PF15037"/>
    </source>
</evidence>
<dbReference type="GO" id="GO:0030368">
    <property type="term" value="F:interleukin-17 receptor activity"/>
    <property type="evidence" value="ECO:0007669"/>
    <property type="project" value="InterPro"/>
</dbReference>
<keyword evidence="5" id="KW-1185">Reference proteome</keyword>
<feature type="domain" description="Interleukin-17 receptor C/E N-terminal" evidence="3">
    <location>
        <begin position="176"/>
        <end position="395"/>
    </location>
</feature>
<dbReference type="PANTHER" id="PTHR15583:SF5">
    <property type="entry name" value="INTERLEUKIN-17 RECEPTOR E"/>
    <property type="match status" value="1"/>
</dbReference>
<evidence type="ECO:0000313" key="4">
    <source>
        <dbReference type="EMBL" id="KAG6921771.1"/>
    </source>
</evidence>
<sequence length="419" mass="44634">GGCSPLTVSADPGGVVPPGGGPRGGLARPGLPHVSGVQSAGHDPASHCLPQRVARGPCSVGSVRGLGGPRVGPGCLYLLSSPPADSALPRPRCHQKEQAGAALPPPALALSTARLCQAPHHCQPCVRVRLALHTAGLGSICRLQLDFLVLGTNRASWLQVWRRHPEAAGALWQVQFDCFPVESGRRVLVSLRTIPDRGLSLNQSHLVPAEPAGPELRYAWHPEARAIEVSVPEGPALTVRLCHQLALECEELSTPFPRQALVSGGRSLVLPYEFLLPCLCIEASYLHRDSLRTKLCPFQAQPAAYGSELWASMQFHDYSASSEANMVMVLSGRCPLHPTATLCWKESDAGACHGIPNSTAVESNQAYTVEKVDVHPLLCFQFSYGNSSHVECPHRPGEPVLPLGRGDCGCSGVWGPEPF</sequence>
<evidence type="ECO:0000256" key="2">
    <source>
        <dbReference type="SAM" id="MobiDB-lite"/>
    </source>
</evidence>
<organism evidence="4 5">
    <name type="scientific">Chelydra serpentina</name>
    <name type="common">Snapping turtle</name>
    <name type="synonym">Testudo serpentina</name>
    <dbReference type="NCBI Taxonomy" id="8475"/>
    <lineage>
        <taxon>Eukaryota</taxon>
        <taxon>Metazoa</taxon>
        <taxon>Chordata</taxon>
        <taxon>Craniata</taxon>
        <taxon>Vertebrata</taxon>
        <taxon>Euteleostomi</taxon>
        <taxon>Archelosauria</taxon>
        <taxon>Testudinata</taxon>
        <taxon>Testudines</taxon>
        <taxon>Cryptodira</taxon>
        <taxon>Durocryptodira</taxon>
        <taxon>Americhelydia</taxon>
        <taxon>Chelydroidea</taxon>
        <taxon>Chelydridae</taxon>
        <taxon>Chelydra</taxon>
    </lineage>
</organism>
<dbReference type="AlphaFoldDB" id="A0A8T1RYS5"/>
<proteinExistence type="predicted"/>
<reference evidence="4 5" key="1">
    <citation type="journal article" date="2020" name="G3 (Bethesda)">
        <title>Draft Genome of the Common Snapping Turtle, Chelydra serpentina, a Model for Phenotypic Plasticity in Reptiles.</title>
        <authorList>
            <person name="Das D."/>
            <person name="Singh S.K."/>
            <person name="Bierstedt J."/>
            <person name="Erickson A."/>
            <person name="Galli G.L.J."/>
            <person name="Crossley D.A. 2nd"/>
            <person name="Rhen T."/>
        </authorList>
    </citation>
    <scope>NUCLEOTIDE SEQUENCE [LARGE SCALE GENOMIC DNA]</scope>
    <source>
        <strain evidence="4">KW</strain>
    </source>
</reference>
<dbReference type="PANTHER" id="PTHR15583">
    <property type="entry name" value="INTERLEUKIN-17 RECEPTOR"/>
    <property type="match status" value="1"/>
</dbReference>
<evidence type="ECO:0000313" key="5">
    <source>
        <dbReference type="Proteomes" id="UP000765507"/>
    </source>
</evidence>
<feature type="non-terminal residue" evidence="4">
    <location>
        <position position="419"/>
    </location>
</feature>
<dbReference type="InterPro" id="IPR027841">
    <property type="entry name" value="IL-17_rcpt_C/E_N"/>
</dbReference>
<keyword evidence="4" id="KW-0675">Receptor</keyword>
<accession>A0A8T1RYS5</accession>
<dbReference type="Proteomes" id="UP000765507">
    <property type="component" value="Unassembled WGS sequence"/>
</dbReference>
<dbReference type="InterPro" id="IPR039465">
    <property type="entry name" value="IL-17_rcpt-like"/>
</dbReference>
<keyword evidence="1" id="KW-0732">Signal</keyword>
<dbReference type="OrthoDB" id="9894203at2759"/>
<comment type="caution">
    <text evidence="4">The sequence shown here is derived from an EMBL/GenBank/DDBJ whole genome shotgun (WGS) entry which is preliminary data.</text>
</comment>
<protein>
    <submittedName>
        <fullName evidence="4">Interleukin 17 receptor E</fullName>
    </submittedName>
</protein>
<evidence type="ECO:0000256" key="1">
    <source>
        <dbReference type="ARBA" id="ARBA00022729"/>
    </source>
</evidence>